<feature type="domain" description="GGDEF" evidence="4">
    <location>
        <begin position="68"/>
        <end position="202"/>
    </location>
</feature>
<dbReference type="EMBL" id="WEKT01000067">
    <property type="protein sequence ID" value="MZI95699.1"/>
    <property type="molecule type" value="Genomic_DNA"/>
</dbReference>
<gene>
    <name evidence="5" type="ORF">F9817_21180</name>
</gene>
<dbReference type="PANTHER" id="PTHR45138">
    <property type="entry name" value="REGULATORY COMPONENTS OF SENSORY TRANSDUCTION SYSTEM"/>
    <property type="match status" value="1"/>
</dbReference>
<evidence type="ECO:0000313" key="6">
    <source>
        <dbReference type="Proteomes" id="UP000462621"/>
    </source>
</evidence>
<sequence length="209" mass="24021">MESILKPFTLDSGEQVVIWNARNITEKHHLEQKLRQLSEIDTLTGILNRRAFMNCLSDKVESFQIFGMNTSFLMLDIDRFKLVNDNFGHVIGDQVITHVTKTCQEELRKHDIFGRIGGEEFAIILHDADQDQAYEIAERLREAVDNNVCILDENTQVHTTISVGITQFQPTDTDNKFLLTRSDNAMYQSKKQGRNQVTIYDNSMHGNTD</sequence>
<dbReference type="PROSITE" id="PS50887">
    <property type="entry name" value="GGDEF"/>
    <property type="match status" value="1"/>
</dbReference>
<evidence type="ECO:0000259" key="4">
    <source>
        <dbReference type="PROSITE" id="PS50887"/>
    </source>
</evidence>
<organism evidence="5 6">
    <name type="scientific">Vibrio eleionomae</name>
    <dbReference type="NCBI Taxonomy" id="2653505"/>
    <lineage>
        <taxon>Bacteria</taxon>
        <taxon>Pseudomonadati</taxon>
        <taxon>Pseudomonadota</taxon>
        <taxon>Gammaproteobacteria</taxon>
        <taxon>Vibrionales</taxon>
        <taxon>Vibrionaceae</taxon>
        <taxon>Vibrio</taxon>
    </lineage>
</organism>
<dbReference type="AlphaFoldDB" id="A0A7X4LPD7"/>
<dbReference type="GO" id="GO:0052621">
    <property type="term" value="F:diguanylate cyclase activity"/>
    <property type="evidence" value="ECO:0007669"/>
    <property type="project" value="UniProtKB-EC"/>
</dbReference>
<dbReference type="NCBIfam" id="TIGR00254">
    <property type="entry name" value="GGDEF"/>
    <property type="match status" value="1"/>
</dbReference>
<dbReference type="InterPro" id="IPR000160">
    <property type="entry name" value="GGDEF_dom"/>
</dbReference>
<dbReference type="InterPro" id="IPR029787">
    <property type="entry name" value="Nucleotide_cyclase"/>
</dbReference>
<protein>
    <recommendedName>
        <fullName evidence="2">diguanylate cyclase</fullName>
        <ecNumber evidence="2">2.7.7.65</ecNumber>
    </recommendedName>
</protein>
<proteinExistence type="predicted"/>
<comment type="caution">
    <text evidence="5">The sequence shown here is derived from an EMBL/GenBank/DDBJ whole genome shotgun (WGS) entry which is preliminary data.</text>
</comment>
<keyword evidence="6" id="KW-1185">Reference proteome</keyword>
<accession>A0A7X4LPD7</accession>
<comment type="cofactor">
    <cofactor evidence="1">
        <name>Mg(2+)</name>
        <dbReference type="ChEBI" id="CHEBI:18420"/>
    </cofactor>
</comment>
<dbReference type="SUPFAM" id="SSF55073">
    <property type="entry name" value="Nucleotide cyclase"/>
    <property type="match status" value="1"/>
</dbReference>
<evidence type="ECO:0000256" key="1">
    <source>
        <dbReference type="ARBA" id="ARBA00001946"/>
    </source>
</evidence>
<name>A0A7X4LPD7_9VIBR</name>
<dbReference type="CDD" id="cd01949">
    <property type="entry name" value="GGDEF"/>
    <property type="match status" value="1"/>
</dbReference>
<dbReference type="EC" id="2.7.7.65" evidence="2"/>
<dbReference type="Pfam" id="PF00990">
    <property type="entry name" value="GGDEF"/>
    <property type="match status" value="1"/>
</dbReference>
<dbReference type="Proteomes" id="UP000462621">
    <property type="component" value="Unassembled WGS sequence"/>
</dbReference>
<dbReference type="SMART" id="SM00267">
    <property type="entry name" value="GGDEF"/>
    <property type="match status" value="1"/>
</dbReference>
<dbReference type="InterPro" id="IPR043128">
    <property type="entry name" value="Rev_trsase/Diguanyl_cyclase"/>
</dbReference>
<evidence type="ECO:0000256" key="3">
    <source>
        <dbReference type="ARBA" id="ARBA00034247"/>
    </source>
</evidence>
<evidence type="ECO:0000313" key="5">
    <source>
        <dbReference type="EMBL" id="MZI95699.1"/>
    </source>
</evidence>
<dbReference type="PANTHER" id="PTHR45138:SF9">
    <property type="entry name" value="DIGUANYLATE CYCLASE DGCM-RELATED"/>
    <property type="match status" value="1"/>
</dbReference>
<comment type="catalytic activity">
    <reaction evidence="3">
        <text>2 GTP = 3',3'-c-di-GMP + 2 diphosphate</text>
        <dbReference type="Rhea" id="RHEA:24898"/>
        <dbReference type="ChEBI" id="CHEBI:33019"/>
        <dbReference type="ChEBI" id="CHEBI:37565"/>
        <dbReference type="ChEBI" id="CHEBI:58805"/>
        <dbReference type="EC" id="2.7.7.65"/>
    </reaction>
</comment>
<dbReference type="Gene3D" id="3.30.70.270">
    <property type="match status" value="1"/>
</dbReference>
<evidence type="ECO:0000256" key="2">
    <source>
        <dbReference type="ARBA" id="ARBA00012528"/>
    </source>
</evidence>
<reference evidence="5 6" key="1">
    <citation type="submission" date="2019-10" db="EMBL/GenBank/DDBJ databases">
        <title>Vibrio sp. nov. isolated from a shrimp pond.</title>
        <authorList>
            <person name="Gomez-Gil B."/>
            <person name="Enciso-Ibarra J."/>
            <person name="Enciso-Ibarra K."/>
            <person name="Bolan-Mejia C."/>
        </authorList>
    </citation>
    <scope>NUCLEOTIDE SEQUENCE [LARGE SCALE GENOMIC DNA]</scope>
    <source>
        <strain evidence="5 6">CAIM 722</strain>
    </source>
</reference>
<dbReference type="FunFam" id="3.30.70.270:FF:000001">
    <property type="entry name" value="Diguanylate cyclase domain protein"/>
    <property type="match status" value="1"/>
</dbReference>
<dbReference type="InterPro" id="IPR050469">
    <property type="entry name" value="Diguanylate_Cyclase"/>
</dbReference>